<name>A0A0M8P731_9EURO</name>
<sequence>MVTIVTENHSQQNAAEEQCYLMEIKRLIKEFHNTIATVIAEPIQSKGEPPWVKSFDVNIGGSSDREIQHMHQGLGLGYTLFILFGSSRFRPLYN</sequence>
<dbReference type="EMBL" id="LHQQ01000053">
    <property type="protein sequence ID" value="KOS44887.1"/>
    <property type="molecule type" value="Genomic_DNA"/>
</dbReference>
<proteinExistence type="predicted"/>
<dbReference type="STRING" id="229535.A0A0M8P731"/>
<dbReference type="Proteomes" id="UP000037696">
    <property type="component" value="Unassembled WGS sequence"/>
</dbReference>
<reference evidence="1 2" key="1">
    <citation type="submission" date="2015-08" db="EMBL/GenBank/DDBJ databases">
        <title>Genome sequencing of Penicillium nordicum.</title>
        <authorList>
            <person name="Nguyen H.D."/>
            <person name="Seifert K.A."/>
        </authorList>
    </citation>
    <scope>NUCLEOTIDE SEQUENCE [LARGE SCALE GENOMIC DNA]</scope>
    <source>
        <strain evidence="1 2">DAOMC 185683</strain>
    </source>
</reference>
<protein>
    <submittedName>
        <fullName evidence="1">Uncharacterized protein</fullName>
    </submittedName>
</protein>
<organism evidence="1 2">
    <name type="scientific">Penicillium nordicum</name>
    <dbReference type="NCBI Taxonomy" id="229535"/>
    <lineage>
        <taxon>Eukaryota</taxon>
        <taxon>Fungi</taxon>
        <taxon>Dikarya</taxon>
        <taxon>Ascomycota</taxon>
        <taxon>Pezizomycotina</taxon>
        <taxon>Eurotiomycetes</taxon>
        <taxon>Eurotiomycetidae</taxon>
        <taxon>Eurotiales</taxon>
        <taxon>Aspergillaceae</taxon>
        <taxon>Penicillium</taxon>
    </lineage>
</organism>
<dbReference type="OrthoDB" id="4361854at2759"/>
<evidence type="ECO:0000313" key="2">
    <source>
        <dbReference type="Proteomes" id="UP000037696"/>
    </source>
</evidence>
<accession>A0A0M8P731</accession>
<comment type="caution">
    <text evidence="1">The sequence shown here is derived from an EMBL/GenBank/DDBJ whole genome shotgun (WGS) entry which is preliminary data.</text>
</comment>
<dbReference type="AlphaFoldDB" id="A0A0M8P731"/>
<gene>
    <name evidence="1" type="ORF">ACN38_g4193</name>
</gene>
<keyword evidence="2" id="KW-1185">Reference proteome</keyword>
<evidence type="ECO:0000313" key="1">
    <source>
        <dbReference type="EMBL" id="KOS44887.1"/>
    </source>
</evidence>